<evidence type="ECO:0000313" key="2">
    <source>
        <dbReference type="Proteomes" id="UP000027920"/>
    </source>
</evidence>
<dbReference type="HOGENOM" id="CLU_037220_0_0_1"/>
<dbReference type="Proteomes" id="UP000027920">
    <property type="component" value="Unassembled WGS sequence"/>
</dbReference>
<organism evidence="1 2">
    <name type="scientific">Exophiala aquamarina CBS 119918</name>
    <dbReference type="NCBI Taxonomy" id="1182545"/>
    <lineage>
        <taxon>Eukaryota</taxon>
        <taxon>Fungi</taxon>
        <taxon>Dikarya</taxon>
        <taxon>Ascomycota</taxon>
        <taxon>Pezizomycotina</taxon>
        <taxon>Eurotiomycetes</taxon>
        <taxon>Chaetothyriomycetidae</taxon>
        <taxon>Chaetothyriales</taxon>
        <taxon>Herpotrichiellaceae</taxon>
        <taxon>Exophiala</taxon>
    </lineage>
</organism>
<keyword evidence="2" id="KW-1185">Reference proteome</keyword>
<dbReference type="OrthoDB" id="4413570at2759"/>
<dbReference type="Gene3D" id="3.80.10.10">
    <property type="entry name" value="Ribonuclease Inhibitor"/>
    <property type="match status" value="1"/>
</dbReference>
<gene>
    <name evidence="1" type="ORF">A1O9_04690</name>
</gene>
<dbReference type="RefSeq" id="XP_013262432.1">
    <property type="nucleotide sequence ID" value="XM_013406978.1"/>
</dbReference>
<evidence type="ECO:0000313" key="1">
    <source>
        <dbReference type="EMBL" id="KEF59842.1"/>
    </source>
</evidence>
<feature type="non-terminal residue" evidence="1">
    <location>
        <position position="308"/>
    </location>
</feature>
<reference evidence="1 2" key="1">
    <citation type="submission" date="2013-03" db="EMBL/GenBank/DDBJ databases">
        <title>The Genome Sequence of Exophiala aquamarina CBS 119918.</title>
        <authorList>
            <consortium name="The Broad Institute Genomics Platform"/>
            <person name="Cuomo C."/>
            <person name="de Hoog S."/>
            <person name="Gorbushina A."/>
            <person name="Walker B."/>
            <person name="Young S.K."/>
            <person name="Zeng Q."/>
            <person name="Gargeya S."/>
            <person name="Fitzgerald M."/>
            <person name="Haas B."/>
            <person name="Abouelleil A."/>
            <person name="Allen A.W."/>
            <person name="Alvarado L."/>
            <person name="Arachchi H.M."/>
            <person name="Berlin A.M."/>
            <person name="Chapman S.B."/>
            <person name="Gainer-Dewar J."/>
            <person name="Goldberg J."/>
            <person name="Griggs A."/>
            <person name="Gujja S."/>
            <person name="Hansen M."/>
            <person name="Howarth C."/>
            <person name="Imamovic A."/>
            <person name="Ireland A."/>
            <person name="Larimer J."/>
            <person name="McCowan C."/>
            <person name="Murphy C."/>
            <person name="Pearson M."/>
            <person name="Poon T.W."/>
            <person name="Priest M."/>
            <person name="Roberts A."/>
            <person name="Saif S."/>
            <person name="Shea T."/>
            <person name="Sisk P."/>
            <person name="Sykes S."/>
            <person name="Wortman J."/>
            <person name="Nusbaum C."/>
            <person name="Birren B."/>
        </authorList>
    </citation>
    <scope>NUCLEOTIDE SEQUENCE [LARGE SCALE GENOMIC DNA]</scope>
    <source>
        <strain evidence="1 2">CBS 119918</strain>
    </source>
</reference>
<dbReference type="GeneID" id="25279619"/>
<evidence type="ECO:0008006" key="3">
    <source>
        <dbReference type="Google" id="ProtNLM"/>
    </source>
</evidence>
<dbReference type="AlphaFoldDB" id="A0A072PJE1"/>
<sequence length="308" mass="34830">SDLESSSPFLAIPLETRRYIYELMLALQWRDHLSLICVCKQIYGEAKESFFCRPLTCRSQEELIHFVSNRPKGLLQMITNICLHLQEVDAEVMQPFLARISVGISNAPDQHPYLIEINRITSALSRMPNIAEFTLLPPLNLRQSVPSSTLVNGLLEWTTARYPTLHRLRIDFDAFHLDSLAACRELHSLQLAGFSETDEARAAEILSLLGSIESLSLIGPPRGLQMRQSHGHQGKVIQSISHLVLDRIRPLKRLVIKEATKVSFGPIFLTSRTLRSIYDHHCESLRVLHISSSLTPDATFTTFLEALL</sequence>
<name>A0A072PJE1_9EURO</name>
<proteinExistence type="predicted"/>
<comment type="caution">
    <text evidence="1">The sequence shown here is derived from an EMBL/GenBank/DDBJ whole genome shotgun (WGS) entry which is preliminary data.</text>
</comment>
<accession>A0A072PJE1</accession>
<dbReference type="VEuPathDB" id="FungiDB:A1O9_04690"/>
<dbReference type="InterPro" id="IPR032675">
    <property type="entry name" value="LRR_dom_sf"/>
</dbReference>
<feature type="non-terminal residue" evidence="1">
    <location>
        <position position="1"/>
    </location>
</feature>
<dbReference type="EMBL" id="AMGV01000003">
    <property type="protein sequence ID" value="KEF59842.1"/>
    <property type="molecule type" value="Genomic_DNA"/>
</dbReference>
<protein>
    <recommendedName>
        <fullName evidence="3">F-box domain-containing protein</fullName>
    </recommendedName>
</protein>